<dbReference type="KEGG" id="tco:Theco_2095"/>
<proteinExistence type="predicted"/>
<dbReference type="HOGENOM" id="CLU_173020_2_1_9"/>
<accession>L0EEJ0</accession>
<dbReference type="RefSeq" id="WP_015254962.1">
    <property type="nucleotide sequence ID" value="NC_019897.1"/>
</dbReference>
<dbReference type="PANTHER" id="PTHR39185">
    <property type="entry name" value="SWARMING MOTILITY PROTEIN SWRD"/>
    <property type="match status" value="1"/>
</dbReference>
<evidence type="ECO:0000313" key="1">
    <source>
        <dbReference type="EMBL" id="AGA58217.1"/>
    </source>
</evidence>
<dbReference type="OrthoDB" id="9799862at2"/>
<dbReference type="PANTHER" id="PTHR39185:SF1">
    <property type="entry name" value="SWARMING MOTILITY PROTEIN SWRD"/>
    <property type="match status" value="1"/>
</dbReference>
<gene>
    <name evidence="1" type="ordered locus">Theco_2095</name>
</gene>
<keyword evidence="2" id="KW-1185">Reference proteome</keyword>
<dbReference type="Proteomes" id="UP000010795">
    <property type="component" value="Chromosome"/>
</dbReference>
<evidence type="ECO:0000313" key="2">
    <source>
        <dbReference type="Proteomes" id="UP000010795"/>
    </source>
</evidence>
<reference evidence="2" key="1">
    <citation type="submission" date="2012-01" db="EMBL/GenBank/DDBJ databases">
        <title>Complete sequence of chromosome of Thermobacillus composti KWC4.</title>
        <authorList>
            <person name="Lucas S."/>
            <person name="Han J."/>
            <person name="Lapidus A."/>
            <person name="Cheng J.-F."/>
            <person name="Goodwin L."/>
            <person name="Pitluck S."/>
            <person name="Peters L."/>
            <person name="Ovchinnikova G."/>
            <person name="Teshima H."/>
            <person name="Detter J.C."/>
            <person name="Han C."/>
            <person name="Tapia R."/>
            <person name="Land M."/>
            <person name="Hauser L."/>
            <person name="Kyrpides N."/>
            <person name="Ivanova N."/>
            <person name="Pagani I."/>
            <person name="Anderson I."/>
            <person name="Woyke T."/>
        </authorList>
    </citation>
    <scope>NUCLEOTIDE SEQUENCE [LARGE SCALE GENOMIC DNA]</scope>
    <source>
        <strain evidence="2">DSM 18247 / JCM 13945 / KWC4</strain>
    </source>
</reference>
<dbReference type="Pfam" id="PF06289">
    <property type="entry name" value="FlbD"/>
    <property type="match status" value="1"/>
</dbReference>
<dbReference type="STRING" id="717605.Theco_2095"/>
<dbReference type="eggNOG" id="COG1582">
    <property type="taxonomic scope" value="Bacteria"/>
</dbReference>
<name>L0EEJ0_THECK</name>
<dbReference type="EMBL" id="CP003255">
    <property type="protein sequence ID" value="AGA58217.1"/>
    <property type="molecule type" value="Genomic_DNA"/>
</dbReference>
<dbReference type="InterPro" id="IPR009384">
    <property type="entry name" value="SwrD-like"/>
</dbReference>
<organism evidence="1 2">
    <name type="scientific">Thermobacillus composti (strain DSM 18247 / JCM 13945 / KWC4)</name>
    <dbReference type="NCBI Taxonomy" id="717605"/>
    <lineage>
        <taxon>Bacteria</taxon>
        <taxon>Bacillati</taxon>
        <taxon>Bacillota</taxon>
        <taxon>Bacilli</taxon>
        <taxon>Bacillales</taxon>
        <taxon>Paenibacillaceae</taxon>
        <taxon>Thermobacillus</taxon>
    </lineage>
</organism>
<protein>
    <submittedName>
        <fullName evidence="1">Uncharacterized protein, possibly involved in motility</fullName>
    </submittedName>
</protein>
<sequence>MIEVTRLNGTKVVINALLIETIEEVPDTLITLLTGKKVMASEPAAELIARTQEYLRGIGLVASVIRSEQLEGPET</sequence>
<dbReference type="AlphaFoldDB" id="L0EEJ0"/>